<feature type="region of interest" description="Disordered" evidence="2">
    <location>
        <begin position="1"/>
        <end position="70"/>
    </location>
</feature>
<accession>A0ABQ8XYQ7</accession>
<comment type="caution">
    <text evidence="4">The sequence shown here is derived from an EMBL/GenBank/DDBJ whole genome shotgun (WGS) entry which is preliminary data.</text>
</comment>
<feature type="domain" description="IBB" evidence="3">
    <location>
        <begin position="1"/>
        <end position="58"/>
    </location>
</feature>
<evidence type="ECO:0000313" key="4">
    <source>
        <dbReference type="EMBL" id="KAJ6237743.1"/>
    </source>
</evidence>
<gene>
    <name evidence="4" type="ORF">M0813_26535</name>
</gene>
<protein>
    <recommendedName>
        <fullName evidence="3">IBB domain-containing protein</fullName>
    </recommendedName>
</protein>
<dbReference type="Proteomes" id="UP001150062">
    <property type="component" value="Unassembled WGS sequence"/>
</dbReference>
<dbReference type="InterPro" id="IPR002652">
    <property type="entry name" value="Importin-a_IBB"/>
</dbReference>
<evidence type="ECO:0000256" key="1">
    <source>
        <dbReference type="PROSITE-ProRule" id="PRU00561"/>
    </source>
</evidence>
<organism evidence="4 5">
    <name type="scientific">Anaeramoeba flamelloides</name>
    <dbReference type="NCBI Taxonomy" id="1746091"/>
    <lineage>
        <taxon>Eukaryota</taxon>
        <taxon>Metamonada</taxon>
        <taxon>Anaeramoebidae</taxon>
        <taxon>Anaeramoeba</taxon>
    </lineage>
</organism>
<proteinExistence type="predicted"/>
<evidence type="ECO:0000256" key="2">
    <source>
        <dbReference type="SAM" id="MobiDB-lite"/>
    </source>
</evidence>
<evidence type="ECO:0000259" key="3">
    <source>
        <dbReference type="PROSITE" id="PS51214"/>
    </source>
</evidence>
<sequence length="70" mass="8500">MNSKFSKKLERRKQKYKEKSNKNLSHAKRIKLQKRLSKEKRQNQLMKKRNLIIEPDSSEEYDEDLTIPPV</sequence>
<evidence type="ECO:0000313" key="5">
    <source>
        <dbReference type="Proteomes" id="UP001150062"/>
    </source>
</evidence>
<dbReference type="Pfam" id="PF01749">
    <property type="entry name" value="IBB"/>
    <property type="match status" value="1"/>
</dbReference>
<feature type="compositionally biased region" description="Basic residues" evidence="2">
    <location>
        <begin position="1"/>
        <end position="16"/>
    </location>
</feature>
<feature type="compositionally biased region" description="Acidic residues" evidence="2">
    <location>
        <begin position="56"/>
        <end position="70"/>
    </location>
</feature>
<name>A0ABQ8XYQ7_9EUKA</name>
<dbReference type="PROSITE" id="PS51214">
    <property type="entry name" value="IBB"/>
    <property type="match status" value="1"/>
</dbReference>
<dbReference type="EMBL" id="JAOAOG010000237">
    <property type="protein sequence ID" value="KAJ6237743.1"/>
    <property type="molecule type" value="Genomic_DNA"/>
</dbReference>
<keyword evidence="1" id="KW-0813">Transport</keyword>
<feature type="compositionally biased region" description="Basic residues" evidence="2">
    <location>
        <begin position="25"/>
        <end position="38"/>
    </location>
</feature>
<reference evidence="4" key="1">
    <citation type="submission" date="2022-08" db="EMBL/GenBank/DDBJ databases">
        <title>Novel sulfate-reducing endosymbionts in the free-living metamonad Anaeramoeba.</title>
        <authorList>
            <person name="Jerlstrom-Hultqvist J."/>
            <person name="Cepicka I."/>
            <person name="Gallot-Lavallee L."/>
            <person name="Salas-Leiva D."/>
            <person name="Curtis B.A."/>
            <person name="Zahonova K."/>
            <person name="Pipaliya S."/>
            <person name="Dacks J."/>
            <person name="Roger A.J."/>
        </authorList>
    </citation>
    <scope>NUCLEOTIDE SEQUENCE</scope>
    <source>
        <strain evidence="4">Schooner1</strain>
    </source>
</reference>
<keyword evidence="5" id="KW-1185">Reference proteome</keyword>